<dbReference type="SUPFAM" id="SSF49777">
    <property type="entry name" value="PEBP-like"/>
    <property type="match status" value="1"/>
</dbReference>
<dbReference type="CDD" id="cd00866">
    <property type="entry name" value="PEBP_euk"/>
    <property type="match status" value="1"/>
</dbReference>
<dbReference type="InterPro" id="IPR008914">
    <property type="entry name" value="PEBP"/>
</dbReference>
<dbReference type="Pfam" id="PF01161">
    <property type="entry name" value="PBP"/>
    <property type="match status" value="1"/>
</dbReference>
<dbReference type="Gene3D" id="1.20.58.1180">
    <property type="match status" value="1"/>
</dbReference>
<dbReference type="PANTHER" id="PTHR11362:SF82">
    <property type="entry name" value="PHOSPHATIDYLETHANOLAMINE-BINDING PROTEIN 4"/>
    <property type="match status" value="1"/>
</dbReference>
<dbReference type="InterPro" id="IPR036610">
    <property type="entry name" value="PEBP-like_sf"/>
</dbReference>
<dbReference type="AlphaFoldDB" id="A0A9N9C1Q7"/>
<dbReference type="EMBL" id="CAJVPI010000995">
    <property type="protein sequence ID" value="CAG8587564.1"/>
    <property type="molecule type" value="Genomic_DNA"/>
</dbReference>
<sequence>MISHRASPNRLIHLLISRCRNNVTHDIRKYTTVQDFKEKAKEATKPAIVSETQSKKIKKIDNNQTSSTIYKPPALGVNSAYDEALKYIVNDKNNKYEQLKVLEGTIAKWMAAPESEKRNAKLEELKQLKFNLQVYAEINDPEITQLTYALLVDMSMPVYRYMREQQWRQGPVQKLLERIHQMYVVPDVFPSLDPKIDLEIKFDSVVEPGTYQLPKVSRNEPTITLTNFHEESRYYTLAMVDPDMPNVKTQSFQTEWLWLIVNIPLEATKSTIDGGNTILPYIPPHPPKGTKYHRYTVAALEQPSQFDVNQVKAERVMNAREFVKDYNLTVRGASFFREVWDEDVTKIYQEILGVREPIYGPPPKVNPYLDETGSRIPKYVNL</sequence>
<reference evidence="1" key="1">
    <citation type="submission" date="2021-06" db="EMBL/GenBank/DDBJ databases">
        <authorList>
            <person name="Kallberg Y."/>
            <person name="Tangrot J."/>
            <person name="Rosling A."/>
        </authorList>
    </citation>
    <scope>NUCLEOTIDE SEQUENCE</scope>
    <source>
        <strain evidence="1">BR232B</strain>
    </source>
</reference>
<evidence type="ECO:0000313" key="2">
    <source>
        <dbReference type="Proteomes" id="UP000789739"/>
    </source>
</evidence>
<proteinExistence type="predicted"/>
<dbReference type="Gene3D" id="3.90.280.10">
    <property type="entry name" value="PEBP-like"/>
    <property type="match status" value="1"/>
</dbReference>
<accession>A0A9N9C1Q7</accession>
<gene>
    <name evidence="1" type="ORF">PBRASI_LOCUS6948</name>
</gene>
<protein>
    <submittedName>
        <fullName evidence="1">3634_t:CDS:1</fullName>
    </submittedName>
</protein>
<dbReference type="OrthoDB" id="2153661at2759"/>
<organism evidence="1 2">
    <name type="scientific">Paraglomus brasilianum</name>
    <dbReference type="NCBI Taxonomy" id="144538"/>
    <lineage>
        <taxon>Eukaryota</taxon>
        <taxon>Fungi</taxon>
        <taxon>Fungi incertae sedis</taxon>
        <taxon>Mucoromycota</taxon>
        <taxon>Glomeromycotina</taxon>
        <taxon>Glomeromycetes</taxon>
        <taxon>Paraglomerales</taxon>
        <taxon>Paraglomeraceae</taxon>
        <taxon>Paraglomus</taxon>
    </lineage>
</organism>
<dbReference type="InterPro" id="IPR035810">
    <property type="entry name" value="PEBP_euk"/>
</dbReference>
<evidence type="ECO:0000313" key="1">
    <source>
        <dbReference type="EMBL" id="CAG8587564.1"/>
    </source>
</evidence>
<dbReference type="Proteomes" id="UP000789739">
    <property type="component" value="Unassembled WGS sequence"/>
</dbReference>
<dbReference type="PANTHER" id="PTHR11362">
    <property type="entry name" value="PHOSPHATIDYLETHANOLAMINE-BINDING PROTEIN"/>
    <property type="match status" value="1"/>
</dbReference>
<comment type="caution">
    <text evidence="1">The sequence shown here is derived from an EMBL/GenBank/DDBJ whole genome shotgun (WGS) entry which is preliminary data.</text>
</comment>
<name>A0A9N9C1Q7_9GLOM</name>
<keyword evidence="2" id="KW-1185">Reference proteome</keyword>